<gene>
    <name evidence="1" type="primary">221</name>
    <name evidence="1" type="ORF">SEA_FINCH_221</name>
</gene>
<name>A0A2P1JXR8_9CAUD</name>
<accession>A0A2P1JXR8</accession>
<keyword evidence="2" id="KW-1185">Reference proteome</keyword>
<sequence>MPLISADAEQAKSTGGMVCLYPSREYQEILAIEGKEPVDDIHLTLAYFGEDVSELTPYMAQRTLDDVAQWLGPQQARVFAHATFNPDEYAGRETCGVYLVGDNDLLQTVQADIVREVDAMYDLPRQHSPWVPHLTAGYGLTAADLSYVGDVVFDRLALEWGPASFQYQLND</sequence>
<organism evidence="1 2">
    <name type="scientific">Rhodococcus phage Finch</name>
    <dbReference type="NCBI Taxonomy" id="2094144"/>
    <lineage>
        <taxon>Viruses</taxon>
        <taxon>Duplodnaviria</taxon>
        <taxon>Heunggongvirae</taxon>
        <taxon>Uroviricota</taxon>
        <taxon>Caudoviricetes</taxon>
        <taxon>Finchvirus</taxon>
        <taxon>Finchvirus finch</taxon>
    </lineage>
</organism>
<dbReference type="Gene3D" id="3.90.1140.10">
    <property type="entry name" value="Cyclic phosphodiesterase"/>
    <property type="match status" value="1"/>
</dbReference>
<dbReference type="Pfam" id="PF13563">
    <property type="entry name" value="2_5_RNA_ligase2"/>
    <property type="match status" value="1"/>
</dbReference>
<dbReference type="Proteomes" id="UP000241290">
    <property type="component" value="Genome"/>
</dbReference>
<dbReference type="SUPFAM" id="SSF55144">
    <property type="entry name" value="LigT-like"/>
    <property type="match status" value="1"/>
</dbReference>
<dbReference type="GeneID" id="64766474"/>
<reference evidence="2" key="1">
    <citation type="submission" date="2018-02" db="EMBL/GenBank/DDBJ databases">
        <authorList>
            <person name="Cohen D.B."/>
            <person name="Kent A.D."/>
        </authorList>
    </citation>
    <scope>NUCLEOTIDE SEQUENCE [LARGE SCALE GENOMIC DNA]</scope>
</reference>
<protein>
    <submittedName>
        <fullName evidence="1">RNA ligase</fullName>
    </submittedName>
</protein>
<dbReference type="GO" id="GO:0016874">
    <property type="term" value="F:ligase activity"/>
    <property type="evidence" value="ECO:0007669"/>
    <property type="project" value="UniProtKB-KW"/>
</dbReference>
<dbReference type="InterPro" id="IPR009097">
    <property type="entry name" value="Cyclic_Pdiesterase"/>
</dbReference>
<dbReference type="EMBL" id="MG962366">
    <property type="protein sequence ID" value="AVO25139.1"/>
    <property type="molecule type" value="Genomic_DNA"/>
</dbReference>
<proteinExistence type="predicted"/>
<dbReference type="RefSeq" id="YP_010059243.1">
    <property type="nucleotide sequence ID" value="NC_054724.1"/>
</dbReference>
<keyword evidence="1" id="KW-0436">Ligase</keyword>
<evidence type="ECO:0000313" key="1">
    <source>
        <dbReference type="EMBL" id="AVO25139.1"/>
    </source>
</evidence>
<evidence type="ECO:0000313" key="2">
    <source>
        <dbReference type="Proteomes" id="UP000241290"/>
    </source>
</evidence>
<dbReference type="KEGG" id="vg:64766474"/>